<reference evidence="5" key="1">
    <citation type="submission" date="2016-09" db="EMBL/GenBank/DDBJ databases">
        <authorList>
            <person name="Hebert L."/>
            <person name="Moumen B."/>
        </authorList>
    </citation>
    <scope>NUCLEOTIDE SEQUENCE [LARGE SCALE GENOMIC DNA]</scope>
    <source>
        <strain evidence="5">OVI</strain>
    </source>
</reference>
<dbReference type="RefSeq" id="XP_067079629.1">
    <property type="nucleotide sequence ID" value="XM_067223528.1"/>
</dbReference>
<evidence type="ECO:0000313" key="5">
    <source>
        <dbReference type="EMBL" id="SCU68473.1"/>
    </source>
</evidence>
<organism evidence="5 6">
    <name type="scientific">Trypanosoma equiperdum</name>
    <dbReference type="NCBI Taxonomy" id="5694"/>
    <lineage>
        <taxon>Eukaryota</taxon>
        <taxon>Discoba</taxon>
        <taxon>Euglenozoa</taxon>
        <taxon>Kinetoplastea</taxon>
        <taxon>Metakinetoplastina</taxon>
        <taxon>Trypanosomatida</taxon>
        <taxon>Trypanosomatidae</taxon>
        <taxon>Trypanosoma</taxon>
    </lineage>
</organism>
<evidence type="ECO:0000313" key="6">
    <source>
        <dbReference type="Proteomes" id="UP000195570"/>
    </source>
</evidence>
<evidence type="ECO:0000259" key="4">
    <source>
        <dbReference type="Pfam" id="PF08585"/>
    </source>
</evidence>
<dbReference type="GO" id="GO:0005634">
    <property type="term" value="C:nucleus"/>
    <property type="evidence" value="ECO:0007669"/>
    <property type="project" value="UniProtKB-SubCell"/>
</dbReference>
<dbReference type="Pfam" id="PF08585">
    <property type="entry name" value="RMI1_N_C"/>
    <property type="match status" value="1"/>
</dbReference>
<evidence type="ECO:0000256" key="2">
    <source>
        <dbReference type="ARBA" id="ARBA00023242"/>
    </source>
</evidence>
<dbReference type="Gene3D" id="2.40.50.770">
    <property type="entry name" value="RecQ-mediated genome instability protein Rmi1, C-terminal domain"/>
    <property type="match status" value="1"/>
</dbReference>
<keyword evidence="2" id="KW-0539">Nucleus</keyword>
<dbReference type="SMART" id="SM01161">
    <property type="entry name" value="DUF1767"/>
    <property type="match status" value="1"/>
</dbReference>
<dbReference type="PANTHER" id="PTHR13681">
    <property type="entry name" value="SURVIVAL OF MOTOR NEURON-RELATED-SPLICING FACTOR 30-RELATED"/>
    <property type="match status" value="1"/>
</dbReference>
<evidence type="ECO:0000256" key="1">
    <source>
        <dbReference type="ARBA" id="ARBA00004123"/>
    </source>
</evidence>
<dbReference type="EMBL" id="CZPT02000985">
    <property type="protein sequence ID" value="SCU68473.1"/>
    <property type="molecule type" value="Genomic_DNA"/>
</dbReference>
<dbReference type="GeneID" id="92380590"/>
<feature type="compositionally biased region" description="Basic residues" evidence="3">
    <location>
        <begin position="240"/>
        <end position="251"/>
    </location>
</feature>
<gene>
    <name evidence="5" type="ORF">TEOVI_000665600</name>
</gene>
<dbReference type="InterPro" id="IPR042470">
    <property type="entry name" value="RMI1_N_C_sf"/>
</dbReference>
<feature type="region of interest" description="Disordered" evidence="3">
    <location>
        <begin position="199"/>
        <end position="251"/>
    </location>
</feature>
<dbReference type="VEuPathDB" id="TriTrypDB:TEOVI_000665600"/>
<keyword evidence="6" id="KW-1185">Reference proteome</keyword>
<dbReference type="InterPro" id="IPR013894">
    <property type="entry name" value="RMI1_OB"/>
</dbReference>
<comment type="caution">
    <text evidence="5">The sequence shown here is derived from an EMBL/GenBank/DDBJ whole genome shotgun (WGS) entry which is preliminary data.</text>
</comment>
<dbReference type="AlphaFoldDB" id="A0A1G4I913"/>
<feature type="domain" description="RecQ mediated genome instability protein 1 OB-fold" evidence="4">
    <location>
        <begin position="65"/>
        <end position="175"/>
    </location>
</feature>
<comment type="subcellular location">
    <subcellularLocation>
        <location evidence="1">Nucleus</location>
    </subcellularLocation>
</comment>
<evidence type="ECO:0000256" key="3">
    <source>
        <dbReference type="SAM" id="MobiDB-lite"/>
    </source>
</evidence>
<feature type="compositionally biased region" description="Gly residues" evidence="3">
    <location>
        <begin position="225"/>
        <end position="237"/>
    </location>
</feature>
<sequence>MAALHEEVRTRYHIAVCTRFVERVCVDTPSPTAEFIYKMALNENLKDITDVCTLPRVSLLQLNSLPCSLVLQVSSSRDVTQPLRPCLDASEEEPILTAAFQKNLKTRLLRLVLSDGHSEVPAVELSTLSVFRSIPVPGEKLLVKEGAEIKNGAIIMTDDCVVPLGGGVQQLKKEVLIQQSRSDAPRFQPLRFGVSTPAGARAAAGPLSDSFDRDRGGNVGRARGRGLGYRGGRGSGYRGQRPHNHHYNRPQ</sequence>
<protein>
    <recommendedName>
        <fullName evidence="4">RecQ mediated genome instability protein 1 OB-fold domain-containing protein</fullName>
    </recommendedName>
</protein>
<dbReference type="PANTHER" id="PTHR13681:SF24">
    <property type="entry name" value="TUDOR DOMAIN-CONTAINING PROTEIN 3"/>
    <property type="match status" value="1"/>
</dbReference>
<name>A0A1G4I913_TRYEQ</name>
<dbReference type="Proteomes" id="UP000195570">
    <property type="component" value="Unassembled WGS sequence"/>
</dbReference>
<accession>A0A1G4I913</accession>
<proteinExistence type="predicted"/>